<name>A0A382Y3D3_9ZZZZ</name>
<protein>
    <submittedName>
        <fullName evidence="2">Uncharacterized protein</fullName>
    </submittedName>
</protein>
<feature type="non-terminal residue" evidence="2">
    <location>
        <position position="1"/>
    </location>
</feature>
<evidence type="ECO:0000256" key="1">
    <source>
        <dbReference type="SAM" id="MobiDB-lite"/>
    </source>
</evidence>
<dbReference type="EMBL" id="UINC01172334">
    <property type="protein sequence ID" value="SVD77355.1"/>
    <property type="molecule type" value="Genomic_DNA"/>
</dbReference>
<accession>A0A382Y3D3</accession>
<feature type="compositionally biased region" description="Gly residues" evidence="1">
    <location>
        <begin position="1"/>
        <end position="12"/>
    </location>
</feature>
<proteinExistence type="predicted"/>
<dbReference type="AlphaFoldDB" id="A0A382Y3D3"/>
<gene>
    <name evidence="2" type="ORF">METZ01_LOCUS430209</name>
</gene>
<sequence>FLGLFSGQGAGDLEGFSISEDS</sequence>
<reference evidence="2" key="1">
    <citation type="submission" date="2018-05" db="EMBL/GenBank/DDBJ databases">
        <authorList>
            <person name="Lanie J.A."/>
            <person name="Ng W.-L."/>
            <person name="Kazmierczak K.M."/>
            <person name="Andrzejewski T.M."/>
            <person name="Davidsen T.M."/>
            <person name="Wayne K.J."/>
            <person name="Tettelin H."/>
            <person name="Glass J.I."/>
            <person name="Rusch D."/>
            <person name="Podicherti R."/>
            <person name="Tsui H.-C.T."/>
            <person name="Winkler M.E."/>
        </authorList>
    </citation>
    <scope>NUCLEOTIDE SEQUENCE</scope>
</reference>
<organism evidence="2">
    <name type="scientific">marine metagenome</name>
    <dbReference type="NCBI Taxonomy" id="408172"/>
    <lineage>
        <taxon>unclassified sequences</taxon>
        <taxon>metagenomes</taxon>
        <taxon>ecological metagenomes</taxon>
    </lineage>
</organism>
<feature type="region of interest" description="Disordered" evidence="1">
    <location>
        <begin position="1"/>
        <end position="22"/>
    </location>
</feature>
<evidence type="ECO:0000313" key="2">
    <source>
        <dbReference type="EMBL" id="SVD77355.1"/>
    </source>
</evidence>